<keyword evidence="2" id="KW-1185">Reference proteome</keyword>
<dbReference type="InterPro" id="IPR045596">
    <property type="entry name" value="DUF6459"/>
</dbReference>
<dbReference type="Pfam" id="PF20060">
    <property type="entry name" value="DUF6459"/>
    <property type="match status" value="1"/>
</dbReference>
<dbReference type="EMBL" id="FNBE01000003">
    <property type="protein sequence ID" value="SDF15526.1"/>
    <property type="molecule type" value="Genomic_DNA"/>
</dbReference>
<reference evidence="1 2" key="1">
    <citation type="submission" date="2016-10" db="EMBL/GenBank/DDBJ databases">
        <authorList>
            <person name="de Groot N.N."/>
        </authorList>
    </citation>
    <scope>NUCLEOTIDE SEQUENCE [LARGE SCALE GENOMIC DNA]</scope>
    <source>
        <strain evidence="1 2">CGMCC 4.3143</strain>
    </source>
</reference>
<dbReference type="AlphaFoldDB" id="A0A1G7ISH4"/>
<name>A0A1G7ISH4_PSEOR</name>
<evidence type="ECO:0000313" key="2">
    <source>
        <dbReference type="Proteomes" id="UP000198967"/>
    </source>
</evidence>
<organism evidence="1 2">
    <name type="scientific">Pseudonocardia oroxyli</name>
    <dbReference type="NCBI Taxonomy" id="366584"/>
    <lineage>
        <taxon>Bacteria</taxon>
        <taxon>Bacillati</taxon>
        <taxon>Actinomycetota</taxon>
        <taxon>Actinomycetes</taxon>
        <taxon>Pseudonocardiales</taxon>
        <taxon>Pseudonocardiaceae</taxon>
        <taxon>Pseudonocardia</taxon>
    </lineage>
</organism>
<accession>A0A1G7ISH4</accession>
<sequence length="168" mass="18287">MTALADHEVHTQNRLRRALGLPTASGYLWDGHELHAPCQSCGQLPPLAPPPAPPPGQPVVDIVPDHHALRTAARIVAALVEVIDQRRPVKQVADFVHPRVLRYMHTLPVDHRGSRGGARLLTLHAAQPHEGAVEIAASVRARGRRRALAASVALTSDYVWACQTLRIL</sequence>
<dbReference type="RefSeq" id="WP_093078434.1">
    <property type="nucleotide sequence ID" value="NZ_FNBE01000003.1"/>
</dbReference>
<dbReference type="OrthoDB" id="3694049at2"/>
<gene>
    <name evidence="1" type="ORF">SAMN05216377_103389</name>
</gene>
<proteinExistence type="predicted"/>
<protein>
    <submittedName>
        <fullName evidence="1">Uncharacterized protein</fullName>
    </submittedName>
</protein>
<evidence type="ECO:0000313" key="1">
    <source>
        <dbReference type="EMBL" id="SDF15526.1"/>
    </source>
</evidence>
<dbReference type="Proteomes" id="UP000198967">
    <property type="component" value="Unassembled WGS sequence"/>
</dbReference>